<evidence type="ECO:0000256" key="7">
    <source>
        <dbReference type="ARBA" id="ARBA00030291"/>
    </source>
</evidence>
<dbReference type="GeneID" id="17275918"/>
<dbReference type="GO" id="GO:0004462">
    <property type="term" value="F:lactoylglutathione lyase activity"/>
    <property type="evidence" value="ECO:0007669"/>
    <property type="project" value="UniProtKB-EC"/>
</dbReference>
<dbReference type="InterPro" id="IPR004360">
    <property type="entry name" value="Glyas_Fos-R_dOase_dom"/>
</dbReference>
<evidence type="ECO:0000256" key="2">
    <source>
        <dbReference type="ARBA" id="ARBA00010363"/>
    </source>
</evidence>
<dbReference type="UniPathway" id="UPA00619">
    <property type="reaction ID" value="UER00675"/>
</dbReference>
<evidence type="ECO:0000256" key="3">
    <source>
        <dbReference type="ARBA" id="ARBA00012081"/>
    </source>
</evidence>
<evidence type="ECO:0000256" key="10">
    <source>
        <dbReference type="ARBA" id="ARBA00033298"/>
    </source>
</evidence>
<evidence type="ECO:0000256" key="5">
    <source>
        <dbReference type="ARBA" id="ARBA00022833"/>
    </source>
</evidence>
<dbReference type="EC" id="4.4.1.5" evidence="3"/>
<comment type="cofactor">
    <cofactor evidence="12">
        <name>Zn(2+)</name>
        <dbReference type="ChEBI" id="CHEBI:29105"/>
    </cofactor>
    <text evidence="12">Binds 1 zinc ion per subunit. In the homodimer, two zinc ions are bound between subunits.</text>
</comment>
<dbReference type="PROSITE" id="PS00934">
    <property type="entry name" value="GLYOXALASE_I_1"/>
    <property type="match status" value="1"/>
</dbReference>
<dbReference type="PANTHER" id="PTHR10374:SF30">
    <property type="entry name" value="LACTOYLGLUTATHIONE LYASE"/>
    <property type="match status" value="1"/>
</dbReference>
<evidence type="ECO:0000256" key="8">
    <source>
        <dbReference type="ARBA" id="ARBA00030892"/>
    </source>
</evidence>
<comment type="pathway">
    <text evidence="1">Secondary metabolite metabolism; methylglyoxal degradation; (R)-lactate from methylglyoxal: step 1/2.</text>
</comment>
<dbReference type="InterPro" id="IPR004361">
    <property type="entry name" value="Glyoxalase_1"/>
</dbReference>
<evidence type="ECO:0000256" key="6">
    <source>
        <dbReference type="ARBA" id="ARBA00023239"/>
    </source>
</evidence>
<evidence type="ECO:0000256" key="12">
    <source>
        <dbReference type="PIRSR" id="PIRSR604361-3"/>
    </source>
</evidence>
<proteinExistence type="inferred from homology"/>
<dbReference type="PROSITE" id="PS51819">
    <property type="entry name" value="VOC"/>
    <property type="match status" value="1"/>
</dbReference>
<evidence type="ECO:0000256" key="9">
    <source>
        <dbReference type="ARBA" id="ARBA00032460"/>
    </source>
</evidence>
<keyword evidence="15" id="KW-1185">Reference proteome</keyword>
<dbReference type="InterPro" id="IPR037523">
    <property type="entry name" value="VOC_core"/>
</dbReference>
<dbReference type="RefSeq" id="XP_005773347.1">
    <property type="nucleotide sequence ID" value="XM_005773290.1"/>
</dbReference>
<dbReference type="EnsemblProtists" id="EOD30644">
    <property type="protein sequence ID" value="EOD30644"/>
    <property type="gene ID" value="EMIHUDRAFT_418368"/>
</dbReference>
<dbReference type="InterPro" id="IPR018146">
    <property type="entry name" value="Glyoxalase_1_CS"/>
</dbReference>
<dbReference type="AlphaFoldDB" id="A0A0D3K4F9"/>
<dbReference type="eggNOG" id="KOG2944">
    <property type="taxonomic scope" value="Eukaryota"/>
</dbReference>
<sequence length="183" mass="19725">MQQTMLRVKDPAASLAFYCDVLGFNLVTHREFEQWGFNVYFVAPVDPASIPSDPEERFAFCMRTPGCIELTWNYGSEGETGPVYNVGNGDATGTKDGEAVRGGFGHLGITVPDVYDACARFAELGCEFTKTPNSGGIKGLAFFKDPDGYLIEVLPQGSLVTKPVDHAGVPVEGGGYVDNSKKK</sequence>
<dbReference type="PANTHER" id="PTHR10374">
    <property type="entry name" value="LACTOYLGLUTATHIONE LYASE GLYOXALASE I"/>
    <property type="match status" value="1"/>
</dbReference>
<dbReference type="InterPro" id="IPR029068">
    <property type="entry name" value="Glyas_Bleomycin-R_OHBP_Dase"/>
</dbReference>
<feature type="active site" description="Proton donor/acceptor" evidence="11">
    <location>
        <position position="152"/>
    </location>
</feature>
<dbReference type="OMA" id="IGYKLNH"/>
<keyword evidence="4 12" id="KW-0479">Metal-binding</keyword>
<dbReference type="KEGG" id="ehx:EMIHUDRAFT_415810"/>
<feature type="binding site" evidence="12">
    <location>
        <position position="69"/>
    </location>
    <ligand>
        <name>Zn(2+)</name>
        <dbReference type="ChEBI" id="CHEBI:29105"/>
        <note>ligand shared between dimeric partners</note>
    </ligand>
</feature>
<dbReference type="PaxDb" id="2903-EOD20918"/>
<feature type="binding site" evidence="12">
    <location>
        <position position="106"/>
    </location>
    <ligand>
        <name>Zn(2+)</name>
        <dbReference type="ChEBI" id="CHEBI:29105"/>
        <note>ligand shared between dimeric partners</note>
    </ligand>
</feature>
<dbReference type="Gene3D" id="3.10.180.10">
    <property type="entry name" value="2,3-Dihydroxybiphenyl 1,2-Dioxygenase, domain 1"/>
    <property type="match status" value="1"/>
</dbReference>
<dbReference type="EnsemblProtists" id="EOD20918">
    <property type="protein sequence ID" value="EOD20918"/>
    <property type="gene ID" value="EMIHUDRAFT_415810"/>
</dbReference>
<reference evidence="15" key="1">
    <citation type="journal article" date="2013" name="Nature">
        <title>Pan genome of the phytoplankton Emiliania underpins its global distribution.</title>
        <authorList>
            <person name="Read B.A."/>
            <person name="Kegel J."/>
            <person name="Klute M.J."/>
            <person name="Kuo A."/>
            <person name="Lefebvre S.C."/>
            <person name="Maumus F."/>
            <person name="Mayer C."/>
            <person name="Miller J."/>
            <person name="Monier A."/>
            <person name="Salamov A."/>
            <person name="Young J."/>
            <person name="Aguilar M."/>
            <person name="Claverie J.M."/>
            <person name="Frickenhaus S."/>
            <person name="Gonzalez K."/>
            <person name="Herman E.K."/>
            <person name="Lin Y.C."/>
            <person name="Napier J."/>
            <person name="Ogata H."/>
            <person name="Sarno A.F."/>
            <person name="Shmutz J."/>
            <person name="Schroeder D."/>
            <person name="de Vargas C."/>
            <person name="Verret F."/>
            <person name="von Dassow P."/>
            <person name="Valentin K."/>
            <person name="Van de Peer Y."/>
            <person name="Wheeler G."/>
            <person name="Dacks J.B."/>
            <person name="Delwiche C.F."/>
            <person name="Dyhrman S.T."/>
            <person name="Glockner G."/>
            <person name="John U."/>
            <person name="Richards T."/>
            <person name="Worden A.Z."/>
            <person name="Zhang X."/>
            <person name="Grigoriev I.V."/>
            <person name="Allen A.E."/>
            <person name="Bidle K."/>
            <person name="Borodovsky M."/>
            <person name="Bowler C."/>
            <person name="Brownlee C."/>
            <person name="Cock J.M."/>
            <person name="Elias M."/>
            <person name="Gladyshev V.N."/>
            <person name="Groth M."/>
            <person name="Guda C."/>
            <person name="Hadaegh A."/>
            <person name="Iglesias-Rodriguez M.D."/>
            <person name="Jenkins J."/>
            <person name="Jones B.M."/>
            <person name="Lawson T."/>
            <person name="Leese F."/>
            <person name="Lindquist E."/>
            <person name="Lobanov A."/>
            <person name="Lomsadze A."/>
            <person name="Malik S.B."/>
            <person name="Marsh M.E."/>
            <person name="Mackinder L."/>
            <person name="Mock T."/>
            <person name="Mueller-Roeber B."/>
            <person name="Pagarete A."/>
            <person name="Parker M."/>
            <person name="Probert I."/>
            <person name="Quesneville H."/>
            <person name="Raines C."/>
            <person name="Rensing S.A."/>
            <person name="Riano-Pachon D.M."/>
            <person name="Richier S."/>
            <person name="Rokitta S."/>
            <person name="Shiraiwa Y."/>
            <person name="Soanes D.M."/>
            <person name="van der Giezen M."/>
            <person name="Wahlund T.M."/>
            <person name="Williams B."/>
            <person name="Wilson W."/>
            <person name="Wolfe G."/>
            <person name="Wurch L.L."/>
        </authorList>
    </citation>
    <scope>NUCLEOTIDE SEQUENCE</scope>
</reference>
<dbReference type="NCBIfam" id="TIGR00068">
    <property type="entry name" value="glyox_I"/>
    <property type="match status" value="1"/>
</dbReference>
<dbReference type="RefSeq" id="XP_005783073.1">
    <property type="nucleotide sequence ID" value="XM_005783016.1"/>
</dbReference>
<reference evidence="14" key="2">
    <citation type="submission" date="2024-10" db="UniProtKB">
        <authorList>
            <consortium name="EnsemblProtists"/>
        </authorList>
    </citation>
    <scope>IDENTIFICATION</scope>
</reference>
<name>A0A0D3K4F9_EMIH1</name>
<dbReference type="CDD" id="cd07233">
    <property type="entry name" value="GlxI_Zn"/>
    <property type="match status" value="1"/>
</dbReference>
<dbReference type="KEGG" id="ehx:EMIHUDRAFT_418368"/>
<feature type="binding site" evidence="12">
    <location>
        <position position="152"/>
    </location>
    <ligand>
        <name>Zn(2+)</name>
        <dbReference type="ChEBI" id="CHEBI:29105"/>
        <note>ligand shared between dimeric partners</note>
    </ligand>
</feature>
<evidence type="ECO:0000256" key="4">
    <source>
        <dbReference type="ARBA" id="ARBA00022723"/>
    </source>
</evidence>
<comment type="similarity">
    <text evidence="2">Belongs to the glyoxalase I family.</text>
</comment>
<evidence type="ECO:0000313" key="14">
    <source>
        <dbReference type="EnsemblProtists" id="EOD30644"/>
    </source>
</evidence>
<dbReference type="HOGENOM" id="CLU_046006_1_1_1"/>
<dbReference type="GeneID" id="17266464"/>
<dbReference type="STRING" id="2903.R1CDW1"/>
<dbReference type="Pfam" id="PF00903">
    <property type="entry name" value="Glyoxalase"/>
    <property type="match status" value="1"/>
</dbReference>
<evidence type="ECO:0000259" key="13">
    <source>
        <dbReference type="PROSITE" id="PS51819"/>
    </source>
</evidence>
<feature type="binding site" evidence="12">
    <location>
        <position position="3"/>
    </location>
    <ligand>
        <name>Zn(2+)</name>
        <dbReference type="ChEBI" id="CHEBI:29105"/>
        <note>ligand shared between dimeric partners</note>
    </ligand>
</feature>
<keyword evidence="6" id="KW-0456">Lyase</keyword>
<evidence type="ECO:0000313" key="15">
    <source>
        <dbReference type="Proteomes" id="UP000013827"/>
    </source>
</evidence>
<organism evidence="14 15">
    <name type="scientific">Emiliania huxleyi (strain CCMP1516)</name>
    <dbReference type="NCBI Taxonomy" id="280463"/>
    <lineage>
        <taxon>Eukaryota</taxon>
        <taxon>Haptista</taxon>
        <taxon>Haptophyta</taxon>
        <taxon>Prymnesiophyceae</taxon>
        <taxon>Isochrysidales</taxon>
        <taxon>Noelaerhabdaceae</taxon>
        <taxon>Emiliania</taxon>
    </lineage>
</organism>
<feature type="domain" description="VOC" evidence="13">
    <location>
        <begin position="1"/>
        <end position="156"/>
    </location>
</feature>
<dbReference type="SUPFAM" id="SSF54593">
    <property type="entry name" value="Glyoxalase/Bleomycin resistance protein/Dihydroxybiphenyl dioxygenase"/>
    <property type="match status" value="1"/>
</dbReference>
<accession>A0A0D3K4F9</accession>
<evidence type="ECO:0000256" key="11">
    <source>
        <dbReference type="PIRSR" id="PIRSR604361-1"/>
    </source>
</evidence>
<dbReference type="Proteomes" id="UP000013827">
    <property type="component" value="Unassembled WGS sequence"/>
</dbReference>
<dbReference type="GO" id="GO:0046872">
    <property type="term" value="F:metal ion binding"/>
    <property type="evidence" value="ECO:0007669"/>
    <property type="project" value="UniProtKB-KW"/>
</dbReference>
<evidence type="ECO:0000256" key="1">
    <source>
        <dbReference type="ARBA" id="ARBA00005008"/>
    </source>
</evidence>
<keyword evidence="5 12" id="KW-0862">Zinc</keyword>
<protein>
    <recommendedName>
        <fullName evidence="3">lactoylglutathione lyase</fullName>
        <ecNumber evidence="3">4.4.1.5</ecNumber>
    </recommendedName>
    <alternativeName>
        <fullName evidence="8">Aldoketomutase</fullName>
    </alternativeName>
    <alternativeName>
        <fullName evidence="7">Ketone-aldehyde mutase</fullName>
    </alternativeName>
    <alternativeName>
        <fullName evidence="9">Methylglyoxalase</fullName>
    </alternativeName>
    <alternativeName>
        <fullName evidence="10">S-D-lactoylglutathione methylglyoxal lyase</fullName>
    </alternativeName>
</protein>